<gene>
    <name evidence="2" type="ORF">GCG54_00000605</name>
</gene>
<feature type="region of interest" description="Disordered" evidence="1">
    <location>
        <begin position="1"/>
        <end position="44"/>
    </location>
</feature>
<organism evidence="2 3">
    <name type="scientific">Colletotrichum gloeosporioides</name>
    <name type="common">Anthracnose fungus</name>
    <name type="synonym">Glomerella cingulata</name>
    <dbReference type="NCBI Taxonomy" id="474922"/>
    <lineage>
        <taxon>Eukaryota</taxon>
        <taxon>Fungi</taxon>
        <taxon>Dikarya</taxon>
        <taxon>Ascomycota</taxon>
        <taxon>Pezizomycotina</taxon>
        <taxon>Sordariomycetes</taxon>
        <taxon>Hypocreomycetidae</taxon>
        <taxon>Glomerellales</taxon>
        <taxon>Glomerellaceae</taxon>
        <taxon>Colletotrichum</taxon>
        <taxon>Colletotrichum gloeosporioides species complex</taxon>
    </lineage>
</organism>
<dbReference type="RefSeq" id="XP_045263413.1">
    <property type="nucleotide sequence ID" value="XM_045400740.1"/>
</dbReference>
<evidence type="ECO:0000313" key="3">
    <source>
        <dbReference type="Proteomes" id="UP000613401"/>
    </source>
</evidence>
<reference evidence="2" key="2">
    <citation type="submission" date="2020-03" db="EMBL/GenBank/DDBJ databases">
        <authorList>
            <person name="Fu F.-F."/>
            <person name="Chen J."/>
        </authorList>
    </citation>
    <scope>NUCLEOTIDE SEQUENCE</scope>
    <source>
        <strain evidence="2">Lc1</strain>
    </source>
</reference>
<proteinExistence type="predicted"/>
<dbReference type="AlphaFoldDB" id="A0A8H4CI44"/>
<accession>A0A8H4CI44</accession>
<protein>
    <submittedName>
        <fullName evidence="2">Uncharacterized protein</fullName>
    </submittedName>
</protein>
<evidence type="ECO:0000313" key="2">
    <source>
        <dbReference type="EMBL" id="KAF3804254.1"/>
    </source>
</evidence>
<sequence length="271" mass="30337">MAAPFNMKEELEPALPVVDQDDNVPANPAASDHNGADAPATKRKIRSRLLNGKYRAGHIAYKKDSERQRKRKRMLRGTNAALPDKHFGPKRDPKAFKGMANLLQILQTGFESGFCFPIGDIGDWIEYQEAKDLCSVLHLHNHPRDAGRIMGFMLSLVKAVKACRGKYKRGSGDNSEFFEAIARDVRIKGLVGGPKNLSTKTISTNTCKVMLECFVKARKAYFLAFPEDSQEGTYTAKTRDLLRILDAWLEFSKEDDDMENGLVEIMNDVGI</sequence>
<keyword evidence="3" id="KW-1185">Reference proteome</keyword>
<evidence type="ECO:0000256" key="1">
    <source>
        <dbReference type="SAM" id="MobiDB-lite"/>
    </source>
</evidence>
<name>A0A8H4CI44_COLGL</name>
<dbReference type="Proteomes" id="UP000613401">
    <property type="component" value="Unassembled WGS sequence"/>
</dbReference>
<dbReference type="GeneID" id="69007777"/>
<dbReference type="EMBL" id="WVTB01000050">
    <property type="protein sequence ID" value="KAF3804254.1"/>
    <property type="molecule type" value="Genomic_DNA"/>
</dbReference>
<reference evidence="2" key="1">
    <citation type="journal article" date="2020" name="Phytopathology">
        <title>Genome sequence and comparative analysis of Colletotrichum gloeosporioides isolated from Liriodendron leaves.</title>
        <authorList>
            <person name="Fu F.F."/>
            <person name="Hao Z."/>
            <person name="Wang P."/>
            <person name="Lu Y."/>
            <person name="Xue L.J."/>
            <person name="Wei G."/>
            <person name="Tian Y."/>
            <person name="Baishi H."/>
            <person name="Xu H."/>
            <person name="Shi J."/>
            <person name="Cheng T."/>
            <person name="Wang G."/>
            <person name="Yi Y."/>
            <person name="Chen J."/>
        </authorList>
    </citation>
    <scope>NUCLEOTIDE SEQUENCE</scope>
    <source>
        <strain evidence="2">Lc1</strain>
    </source>
</reference>
<comment type="caution">
    <text evidence="2">The sequence shown here is derived from an EMBL/GenBank/DDBJ whole genome shotgun (WGS) entry which is preliminary data.</text>
</comment>